<keyword evidence="2" id="KW-1185">Reference proteome</keyword>
<dbReference type="RefSeq" id="WP_132766714.1">
    <property type="nucleotide sequence ID" value="NZ_SMAB01000001.1"/>
</dbReference>
<dbReference type="PANTHER" id="PTHR42692">
    <property type="entry name" value="NUCLEOTIDE PYROPHOSPHOHYDROLASE"/>
    <property type="match status" value="1"/>
</dbReference>
<proteinExistence type="predicted"/>
<dbReference type="EMBL" id="SMAB01000001">
    <property type="protein sequence ID" value="TCS84478.1"/>
    <property type="molecule type" value="Genomic_DNA"/>
</dbReference>
<protein>
    <submittedName>
        <fullName evidence="1">NTP pyrophosphatase (Non-canonical NTP hydrolase)</fullName>
    </submittedName>
</protein>
<keyword evidence="1" id="KW-0378">Hydrolase</keyword>
<dbReference type="OrthoDB" id="9807397at2"/>
<reference evidence="1 2" key="1">
    <citation type="submission" date="2019-03" db="EMBL/GenBank/DDBJ databases">
        <title>Genomic Encyclopedia of Type Strains, Phase IV (KMG-IV): sequencing the most valuable type-strain genomes for metagenomic binning, comparative biology and taxonomic classification.</title>
        <authorList>
            <person name="Goeker M."/>
        </authorList>
    </citation>
    <scope>NUCLEOTIDE SEQUENCE [LARGE SCALE GENOMIC DNA]</scope>
    <source>
        <strain evidence="1 2">DSM 23802</strain>
    </source>
</reference>
<sequence length="325" mass="37906">MSETIRDYQQKVDKTVRELGGYWRPLSGLARVIEELGELSELIMTSESDREELGGELADLFIITASVGNQYCTDLNEELSLMGYPIHIDELYHGISLINNKKEGLMKLIIRAGQIARILNHYEGDKKKKPTEKKRRLGEEIAKFNIDLIALANLNNIPLFTYVDQILDRDVVRDKNRFDITHDPTTEPSLDHFRELTKGTPYESLKKVWGSYEWDESLSLEKNLQNTLPTFQRFGKVGENEGLEALVLEIVGEEFISDEENRNKTIQRVLQFFHRYDPYIGQEPDVNDLGLHELTFRFHYYGLEFEWIPMVDQQTLFILFIPQYH</sequence>
<dbReference type="GO" id="GO:0016787">
    <property type="term" value="F:hydrolase activity"/>
    <property type="evidence" value="ECO:0007669"/>
    <property type="project" value="UniProtKB-KW"/>
</dbReference>
<dbReference type="SUPFAM" id="SSF101386">
    <property type="entry name" value="all-alpha NTP pyrophosphatases"/>
    <property type="match status" value="1"/>
</dbReference>
<dbReference type="Gene3D" id="1.10.287.1080">
    <property type="entry name" value="MazG-like"/>
    <property type="match status" value="2"/>
</dbReference>
<comment type="caution">
    <text evidence="1">The sequence shown here is derived from an EMBL/GenBank/DDBJ whole genome shotgun (WGS) entry which is preliminary data.</text>
</comment>
<dbReference type="InterPro" id="IPR047046">
    <property type="entry name" value="YpjD/YvdC"/>
</dbReference>
<organism evidence="1 2">
    <name type="scientific">Tepidibacillus fermentans</name>
    <dbReference type="NCBI Taxonomy" id="1281767"/>
    <lineage>
        <taxon>Bacteria</taxon>
        <taxon>Bacillati</taxon>
        <taxon>Bacillota</taxon>
        <taxon>Bacilli</taxon>
        <taxon>Bacillales</taxon>
        <taxon>Bacillaceae</taxon>
        <taxon>Tepidibacillus</taxon>
    </lineage>
</organism>
<gene>
    <name evidence="1" type="ORF">EDD72_101142</name>
</gene>
<evidence type="ECO:0000313" key="2">
    <source>
        <dbReference type="Proteomes" id="UP000295788"/>
    </source>
</evidence>
<dbReference type="Proteomes" id="UP000295788">
    <property type="component" value="Unassembled WGS sequence"/>
</dbReference>
<dbReference type="PANTHER" id="PTHR42692:SF2">
    <property type="entry name" value="IG HYPOTHETICAL 16995"/>
    <property type="match status" value="1"/>
</dbReference>
<evidence type="ECO:0000313" key="1">
    <source>
        <dbReference type="EMBL" id="TCS84478.1"/>
    </source>
</evidence>
<accession>A0A4R3KN77</accession>
<name>A0A4R3KN77_9BACI</name>
<dbReference type="AlphaFoldDB" id="A0A4R3KN77"/>